<feature type="domain" description="Methyltransferase small" evidence="1">
    <location>
        <begin position="42"/>
        <end position="152"/>
    </location>
</feature>
<dbReference type="PANTHER" id="PTHR47739:SF1">
    <property type="entry name" value="TRNA1(VAL) (ADENINE(37)-N6)-METHYLTRANSFERASE"/>
    <property type="match status" value="1"/>
</dbReference>
<dbReference type="SUPFAM" id="SSF53335">
    <property type="entry name" value="S-adenosyl-L-methionine-dependent methyltransferases"/>
    <property type="match status" value="1"/>
</dbReference>
<comment type="caution">
    <text evidence="2">The sequence shown here is derived from an EMBL/GenBank/DDBJ whole genome shotgun (WGS) entry which is preliminary data.</text>
</comment>
<dbReference type="PROSITE" id="PS00092">
    <property type="entry name" value="N6_MTASE"/>
    <property type="match status" value="1"/>
</dbReference>
<organism evidence="2 3">
    <name type="scientific">Limosilactobacillus reuteri MM4-1A</name>
    <dbReference type="NCBI Taxonomy" id="548485"/>
    <lineage>
        <taxon>Bacteria</taxon>
        <taxon>Bacillati</taxon>
        <taxon>Bacillota</taxon>
        <taxon>Bacilli</taxon>
        <taxon>Lactobacillales</taxon>
        <taxon>Lactobacillaceae</taxon>
        <taxon>Limosilactobacillus</taxon>
    </lineage>
</organism>
<dbReference type="InterPro" id="IPR002052">
    <property type="entry name" value="DNA_methylase_N6_adenine_CS"/>
</dbReference>
<dbReference type="GO" id="GO:0032259">
    <property type="term" value="P:methylation"/>
    <property type="evidence" value="ECO:0007669"/>
    <property type="project" value="InterPro"/>
</dbReference>
<dbReference type="EMBL" id="ACGX02000006">
    <property type="protein sequence ID" value="EGC15341.1"/>
    <property type="molecule type" value="Genomic_DNA"/>
</dbReference>
<dbReference type="InterPro" id="IPR007848">
    <property type="entry name" value="Small_mtfrase_dom"/>
</dbReference>
<dbReference type="AlphaFoldDB" id="A0A828RLH3"/>
<dbReference type="InterPro" id="IPR029063">
    <property type="entry name" value="SAM-dependent_MTases_sf"/>
</dbReference>
<evidence type="ECO:0000313" key="3">
    <source>
        <dbReference type="Proteomes" id="UP000004335"/>
    </source>
</evidence>
<protein>
    <recommendedName>
        <fullName evidence="1">Methyltransferase small domain-containing protein</fullName>
    </recommendedName>
</protein>
<dbReference type="GO" id="GO:0003676">
    <property type="term" value="F:nucleic acid binding"/>
    <property type="evidence" value="ECO:0007669"/>
    <property type="project" value="InterPro"/>
</dbReference>
<dbReference type="GO" id="GO:0008170">
    <property type="term" value="F:N-methyltransferase activity"/>
    <property type="evidence" value="ECO:0007669"/>
    <property type="project" value="UniProtKB-ARBA"/>
</dbReference>
<dbReference type="InterPro" id="IPR050210">
    <property type="entry name" value="tRNA_Adenine-N(6)_MTase"/>
</dbReference>
<dbReference type="CDD" id="cd02440">
    <property type="entry name" value="AdoMet_MTases"/>
    <property type="match status" value="1"/>
</dbReference>
<dbReference type="Proteomes" id="UP000004335">
    <property type="component" value="Unassembled WGS sequence"/>
</dbReference>
<evidence type="ECO:0000259" key="1">
    <source>
        <dbReference type="Pfam" id="PF05175"/>
    </source>
</evidence>
<proteinExistence type="predicted"/>
<dbReference type="Gene3D" id="3.40.50.150">
    <property type="entry name" value="Vaccinia Virus protein VP39"/>
    <property type="match status" value="1"/>
</dbReference>
<name>A0A828RLH3_LIMRT</name>
<dbReference type="Pfam" id="PF05175">
    <property type="entry name" value="MTS"/>
    <property type="match status" value="1"/>
</dbReference>
<gene>
    <name evidence="2" type="ORF">HMPREF0536_10990</name>
</gene>
<reference evidence="2 3" key="1">
    <citation type="submission" date="2011-01" db="EMBL/GenBank/DDBJ databases">
        <authorList>
            <person name="Muzny D."/>
            <person name="Qin X."/>
            <person name="Buhay C."/>
            <person name="Dugan-Rocha S."/>
            <person name="Ding Y."/>
            <person name="Chen G."/>
            <person name="Hawes A."/>
            <person name="Holder M."/>
            <person name="Jhangiani S."/>
            <person name="Johnson A."/>
            <person name="Khan Z."/>
            <person name="Li Z."/>
            <person name="Liu W."/>
            <person name="Liu X."/>
            <person name="Perez L."/>
            <person name="Shen H."/>
            <person name="Wang Q."/>
            <person name="Watt J."/>
            <person name="Xi L."/>
            <person name="Xin Y."/>
            <person name="Zhou J."/>
            <person name="Deng J."/>
            <person name="Jiang H."/>
            <person name="Liu Y."/>
            <person name="Qu J."/>
            <person name="Song X.-Z."/>
            <person name="Zhang L."/>
            <person name="Villasana D."/>
            <person name="Johnson A."/>
            <person name="Liu J."/>
            <person name="Liyanage D."/>
            <person name="Lorensuhewa L."/>
            <person name="Robinson T."/>
            <person name="Song A."/>
            <person name="Song B.-B."/>
            <person name="Dinh H."/>
            <person name="Thornton R."/>
            <person name="Coyle M."/>
            <person name="Francisco L."/>
            <person name="Jackson L."/>
            <person name="Javaid M."/>
            <person name="Korchina V."/>
            <person name="Kovar C."/>
            <person name="Mata R."/>
            <person name="Mathew T."/>
            <person name="Ngo R."/>
            <person name="Nguyen L."/>
            <person name="Nguyen N."/>
            <person name="Okwuonu G."/>
            <person name="Ongeri F."/>
            <person name="Pham C."/>
            <person name="Simmons D."/>
            <person name="Wilczek-Boney K."/>
            <person name="Hale W."/>
            <person name="Jakkamsetti A."/>
            <person name="Pham P."/>
            <person name="Ruth R."/>
            <person name="San Lucas F."/>
            <person name="Warren J."/>
            <person name="Zhang J."/>
            <person name="Zhao Z."/>
            <person name="Zhou C."/>
            <person name="Zhu D."/>
            <person name="Lee S."/>
            <person name="Bess C."/>
            <person name="Blankenburg K."/>
            <person name="Forbes L."/>
            <person name="Fu Q."/>
            <person name="Gubbala S."/>
            <person name="Hirani K."/>
            <person name="Jayaseelan J.C."/>
            <person name="Lara F."/>
            <person name="Munidasa M."/>
            <person name="Palculict T."/>
            <person name="Patil S."/>
            <person name="Pu L.-L."/>
            <person name="Saada N."/>
            <person name="Tang L."/>
            <person name="Weissenberger G."/>
            <person name="Zhu Y."/>
            <person name="Hemphill L."/>
            <person name="Shang Y."/>
            <person name="Youmans B."/>
            <person name="Ayvaz T."/>
            <person name="Ross M."/>
            <person name="Santibanez J."/>
            <person name="Aqrawi P."/>
            <person name="Gross S."/>
            <person name="Joshi V."/>
            <person name="Fowler G."/>
            <person name="Nazareth L."/>
            <person name="Reid J."/>
            <person name="Worley K."/>
            <person name="Petrosino J."/>
            <person name="Highlander S."/>
            <person name="Gibbs R."/>
        </authorList>
    </citation>
    <scope>NUCLEOTIDE SEQUENCE [LARGE SCALE GENOMIC DNA]</scope>
    <source>
        <strain evidence="2 3">MM4-1A</strain>
    </source>
</reference>
<accession>A0A828RLH3</accession>
<dbReference type="GO" id="GO:0008757">
    <property type="term" value="F:S-adenosylmethionine-dependent methyltransferase activity"/>
    <property type="evidence" value="ECO:0007669"/>
    <property type="project" value="UniProtKB-ARBA"/>
</dbReference>
<evidence type="ECO:0000313" key="2">
    <source>
        <dbReference type="EMBL" id="EGC15341.1"/>
    </source>
</evidence>
<sequence>MEDIMENRNILKKDERIDQLYSQDVRIIQNPHYFAFSLDAVLLANFVRPNHRQKLKIVDLCAGNGAIGIFLHDKLGGTFTEVELQPQIADMAERTIMLNDLQDRYTVINDDIANVNDYISKDSIDIVLCNPPYFPVTAQSQKNPNKALAIARHEIATDLVTVIQKMSGLLKMNGHGYLVHRPDRLGEILQVCQENRLAPKRIQFIHPKPDRDANILLLEVIKDGRPGGVKVVPPLIVHGADNEYTPAIQELLYGK</sequence>
<dbReference type="PANTHER" id="PTHR47739">
    <property type="entry name" value="TRNA1(VAL) (ADENINE(37)-N6)-METHYLTRANSFERASE"/>
    <property type="match status" value="1"/>
</dbReference>